<name>A0A8S9Q1X3_BRACR</name>
<comment type="caution">
    <text evidence="2">The sequence shown here is derived from an EMBL/GenBank/DDBJ whole genome shotgun (WGS) entry which is preliminary data.</text>
</comment>
<proteinExistence type="predicted"/>
<organism evidence="2 3">
    <name type="scientific">Brassica cretica</name>
    <name type="common">Mustard</name>
    <dbReference type="NCBI Taxonomy" id="69181"/>
    <lineage>
        <taxon>Eukaryota</taxon>
        <taxon>Viridiplantae</taxon>
        <taxon>Streptophyta</taxon>
        <taxon>Embryophyta</taxon>
        <taxon>Tracheophyta</taxon>
        <taxon>Spermatophyta</taxon>
        <taxon>Magnoliopsida</taxon>
        <taxon>eudicotyledons</taxon>
        <taxon>Gunneridae</taxon>
        <taxon>Pentapetalae</taxon>
        <taxon>rosids</taxon>
        <taxon>malvids</taxon>
        <taxon>Brassicales</taxon>
        <taxon>Brassicaceae</taxon>
        <taxon>Brassiceae</taxon>
        <taxon>Brassica</taxon>
    </lineage>
</organism>
<sequence length="49" mass="5457">MLATTAVAAEEASDEGKENEIETNACDGNHEEESLDDEEEKEQEEEEEV</sequence>
<feature type="region of interest" description="Disordered" evidence="1">
    <location>
        <begin position="1"/>
        <end position="49"/>
    </location>
</feature>
<evidence type="ECO:0000313" key="3">
    <source>
        <dbReference type="Proteomes" id="UP000712600"/>
    </source>
</evidence>
<dbReference type="EMBL" id="QGKX02001347">
    <property type="protein sequence ID" value="KAF3526021.1"/>
    <property type="molecule type" value="Genomic_DNA"/>
</dbReference>
<dbReference type="AlphaFoldDB" id="A0A8S9Q1X3"/>
<feature type="compositionally biased region" description="Acidic residues" evidence="1">
    <location>
        <begin position="33"/>
        <end position="49"/>
    </location>
</feature>
<evidence type="ECO:0000256" key="1">
    <source>
        <dbReference type="SAM" id="MobiDB-lite"/>
    </source>
</evidence>
<evidence type="ECO:0000313" key="2">
    <source>
        <dbReference type="EMBL" id="KAF3526021.1"/>
    </source>
</evidence>
<protein>
    <submittedName>
        <fullName evidence="2">Uncharacterized protein</fullName>
    </submittedName>
</protein>
<dbReference type="Proteomes" id="UP000712600">
    <property type="component" value="Unassembled WGS sequence"/>
</dbReference>
<reference evidence="2" key="1">
    <citation type="submission" date="2019-12" db="EMBL/GenBank/DDBJ databases">
        <title>Genome sequencing and annotation of Brassica cretica.</title>
        <authorList>
            <person name="Studholme D.J."/>
            <person name="Sarris P."/>
        </authorList>
    </citation>
    <scope>NUCLEOTIDE SEQUENCE</scope>
    <source>
        <strain evidence="2">PFS-109/04</strain>
        <tissue evidence="2">Leaf</tissue>
    </source>
</reference>
<accession>A0A8S9Q1X3</accession>
<gene>
    <name evidence="2" type="ORF">F2Q69_00047128</name>
</gene>